<evidence type="ECO:0000313" key="1">
    <source>
        <dbReference type="EMBL" id="MFC5016255.1"/>
    </source>
</evidence>
<reference evidence="2" key="1">
    <citation type="journal article" date="2019" name="Int. J. Syst. Evol. Microbiol.">
        <title>The Global Catalogue of Microorganisms (GCM) 10K type strain sequencing project: providing services to taxonomists for standard genome sequencing and annotation.</title>
        <authorList>
            <consortium name="The Broad Institute Genomics Platform"/>
            <consortium name="The Broad Institute Genome Sequencing Center for Infectious Disease"/>
            <person name="Wu L."/>
            <person name="Ma J."/>
        </authorList>
    </citation>
    <scope>NUCLEOTIDE SEQUENCE [LARGE SCALE GENOMIC DNA]</scope>
    <source>
        <strain evidence="2">CGMCC 4.1542</strain>
    </source>
</reference>
<keyword evidence="2" id="KW-1185">Reference proteome</keyword>
<dbReference type="RefSeq" id="WP_271319702.1">
    <property type="nucleotide sequence ID" value="NZ_BAAATN010000004.1"/>
</dbReference>
<organism evidence="1 2">
    <name type="scientific">Streptomyces lienomycini</name>
    <dbReference type="NCBI Taxonomy" id="284035"/>
    <lineage>
        <taxon>Bacteria</taxon>
        <taxon>Bacillati</taxon>
        <taxon>Actinomycetota</taxon>
        <taxon>Actinomycetes</taxon>
        <taxon>Kitasatosporales</taxon>
        <taxon>Streptomycetaceae</taxon>
        <taxon>Streptomyces</taxon>
    </lineage>
</organism>
<accession>A0ABV9WW82</accession>
<dbReference type="EMBL" id="JBHSJO010000001">
    <property type="protein sequence ID" value="MFC5016255.1"/>
    <property type="molecule type" value="Genomic_DNA"/>
</dbReference>
<proteinExistence type="predicted"/>
<gene>
    <name evidence="1" type="ORF">ACFPRC_15355</name>
</gene>
<dbReference type="Proteomes" id="UP001595855">
    <property type="component" value="Unassembled WGS sequence"/>
</dbReference>
<comment type="caution">
    <text evidence="1">The sequence shown here is derived from an EMBL/GenBank/DDBJ whole genome shotgun (WGS) entry which is preliminary data.</text>
</comment>
<evidence type="ECO:0000313" key="2">
    <source>
        <dbReference type="Proteomes" id="UP001595855"/>
    </source>
</evidence>
<protein>
    <submittedName>
        <fullName evidence="1">Uncharacterized protein</fullName>
    </submittedName>
</protein>
<sequence>MGTDREFRMADGAELVGRQNESFEMLVSIPLDDSGFVGRQCPDCSLVFRMDAEHYKALPDDLTLWCVYCGHHTEHSEFITEQQRDRVMRAAGDFAMQTVSQELAKAFGGMSRDTRGSSFSLSYKSRPFCPRPLPEIDEEQLVRVRTCAGCQNDYAVFGEHRYCPVCGQLPAASIAFDALQADTARLNALETLPSDTKALLREQGVFTRNWVDTVENVVGVVEALASSLFRSAVPNADSLLNGKGAIFQRLDHMTDLIVAAGFADLRTNLGTQTWQRLLETWAARHVFTHNDGIVDEKYLTRVPGSSTRIGQRLVLTDTTCRRALDDAKALCECLIDVLR</sequence>
<name>A0ABV9WW82_9ACTN</name>